<dbReference type="RefSeq" id="WP_055187512.1">
    <property type="nucleotide sequence ID" value="NZ_FPBS01000062.1"/>
</dbReference>
<dbReference type="AlphaFoldDB" id="A0A0P7KL33"/>
<dbReference type="EMBL" id="LKBA01000002">
    <property type="protein sequence ID" value="KPN64680.1"/>
    <property type="molecule type" value="Genomic_DNA"/>
</dbReference>
<organism evidence="1 2">
    <name type="scientific">Aliiroseovarius crassostreae</name>
    <dbReference type="NCBI Taxonomy" id="154981"/>
    <lineage>
        <taxon>Bacteria</taxon>
        <taxon>Pseudomonadati</taxon>
        <taxon>Pseudomonadota</taxon>
        <taxon>Alphaproteobacteria</taxon>
        <taxon>Rhodobacterales</taxon>
        <taxon>Paracoccaceae</taxon>
        <taxon>Aliiroseovarius</taxon>
    </lineage>
</organism>
<evidence type="ECO:0000313" key="2">
    <source>
        <dbReference type="Proteomes" id="UP000050471"/>
    </source>
</evidence>
<gene>
    <name evidence="1" type="ORF">AKJ29_00145</name>
</gene>
<proteinExistence type="predicted"/>
<evidence type="ECO:0000313" key="1">
    <source>
        <dbReference type="EMBL" id="KPN64680.1"/>
    </source>
</evidence>
<reference evidence="1 2" key="1">
    <citation type="submission" date="2015-09" db="EMBL/GenBank/DDBJ databases">
        <title>Draft genome sequence of Aliiroseovarius crassostreae CV919-312TSm, the causative agent of Roseovarius Oyster Disease (formerly Juvenile Oyster Disease).</title>
        <authorList>
            <person name="Kessner L."/>
            <person name="Spinard E."/>
            <person name="Nelson D."/>
        </authorList>
    </citation>
    <scope>NUCLEOTIDE SEQUENCE [LARGE SCALE GENOMIC DNA]</scope>
    <source>
        <strain evidence="1 2">CV919-312</strain>
    </source>
</reference>
<accession>A0A0P7KL33</accession>
<dbReference type="STRING" id="154981.AKJ29_00145"/>
<name>A0A0P7KL33_9RHOB</name>
<dbReference type="Proteomes" id="UP000050471">
    <property type="component" value="Unassembled WGS sequence"/>
</dbReference>
<comment type="caution">
    <text evidence="1">The sequence shown here is derived from an EMBL/GenBank/DDBJ whole genome shotgun (WGS) entry which is preliminary data.</text>
</comment>
<keyword evidence="2" id="KW-1185">Reference proteome</keyword>
<sequence length="104" mass="11320">MTDDNPEYRTYSYIVTMDGSFIKICDIIGFGINASIQFSSPEKAVSAGVYRENGLMTMPQMEPNGLSMPEGLAATYVMCVNPDGEGVRPVYVEPSVVVSPFPLN</sequence>
<protein>
    <submittedName>
        <fullName evidence="1">Uncharacterized protein</fullName>
    </submittedName>
</protein>